<proteinExistence type="predicted"/>
<dbReference type="PANTHER" id="PTHR30050:SF4">
    <property type="entry name" value="ATP-BINDING PROTEIN RV3427C IN INSERTION SEQUENCE-RELATED"/>
    <property type="match status" value="1"/>
</dbReference>
<protein>
    <recommendedName>
        <fullName evidence="1">IstB-like ATP-binding domain-containing protein</fullName>
    </recommendedName>
</protein>
<reference evidence="2 3" key="1">
    <citation type="journal article" date="2019" name="Int. J. Syst. Evol. Microbiol.">
        <title>Capsulimonas corticalis gen. nov., sp. nov., an aerobic capsulated bacterium, of a novel bacterial order, Capsulimonadales ord. nov., of the class Armatimonadia of the phylum Armatimonadetes.</title>
        <authorList>
            <person name="Li J."/>
            <person name="Kudo C."/>
            <person name="Tonouchi A."/>
        </authorList>
    </citation>
    <scope>NUCLEOTIDE SEQUENCE [LARGE SCALE GENOMIC DNA]</scope>
    <source>
        <strain evidence="2 3">AX-7</strain>
    </source>
</reference>
<accession>A0A402D5P5</accession>
<keyword evidence="3" id="KW-1185">Reference proteome</keyword>
<dbReference type="GO" id="GO:0005524">
    <property type="term" value="F:ATP binding"/>
    <property type="evidence" value="ECO:0007669"/>
    <property type="project" value="InterPro"/>
</dbReference>
<dbReference type="OrthoDB" id="9776217at2"/>
<dbReference type="KEGG" id="ccot:CCAX7_54890"/>
<dbReference type="EMBL" id="AP025739">
    <property type="protein sequence ID" value="BDI33438.1"/>
    <property type="molecule type" value="Genomic_DNA"/>
</dbReference>
<dbReference type="AlphaFoldDB" id="A0A402D5P5"/>
<dbReference type="PANTHER" id="PTHR30050">
    <property type="entry name" value="CHROMOSOMAL REPLICATION INITIATOR PROTEIN DNAA"/>
    <property type="match status" value="1"/>
</dbReference>
<dbReference type="GO" id="GO:0006260">
    <property type="term" value="P:DNA replication"/>
    <property type="evidence" value="ECO:0007669"/>
    <property type="project" value="TreeGrafter"/>
</dbReference>
<feature type="domain" description="IstB-like ATP-binding" evidence="1">
    <location>
        <begin position="156"/>
        <end position="312"/>
    </location>
</feature>
<dbReference type="Proteomes" id="UP000287394">
    <property type="component" value="Chromosome"/>
</dbReference>
<gene>
    <name evidence="2" type="ORF">CCAX7_54890</name>
</gene>
<name>A0A402D5P5_9BACT</name>
<dbReference type="InterPro" id="IPR027417">
    <property type="entry name" value="P-loop_NTPase"/>
</dbReference>
<evidence type="ECO:0000259" key="1">
    <source>
        <dbReference type="Pfam" id="PF01695"/>
    </source>
</evidence>
<dbReference type="RefSeq" id="WP_125206354.1">
    <property type="nucleotide sequence ID" value="NZ_AP025739.1"/>
</dbReference>
<dbReference type="InterPro" id="IPR002611">
    <property type="entry name" value="IstB_ATP-bd"/>
</dbReference>
<dbReference type="Pfam" id="PF01695">
    <property type="entry name" value="IstB_IS21"/>
    <property type="match status" value="1"/>
</dbReference>
<evidence type="ECO:0000313" key="2">
    <source>
        <dbReference type="EMBL" id="BDI33438.1"/>
    </source>
</evidence>
<evidence type="ECO:0000313" key="3">
    <source>
        <dbReference type="Proteomes" id="UP000287394"/>
    </source>
</evidence>
<dbReference type="SUPFAM" id="SSF52540">
    <property type="entry name" value="P-loop containing nucleoside triphosphate hydrolases"/>
    <property type="match status" value="1"/>
</dbReference>
<organism evidence="2 3">
    <name type="scientific">Capsulimonas corticalis</name>
    <dbReference type="NCBI Taxonomy" id="2219043"/>
    <lineage>
        <taxon>Bacteria</taxon>
        <taxon>Bacillati</taxon>
        <taxon>Armatimonadota</taxon>
        <taxon>Armatimonadia</taxon>
        <taxon>Capsulimonadales</taxon>
        <taxon>Capsulimonadaceae</taxon>
        <taxon>Capsulimonas</taxon>
    </lineage>
</organism>
<dbReference type="Gene3D" id="3.40.50.300">
    <property type="entry name" value="P-loop containing nucleotide triphosphate hydrolases"/>
    <property type="match status" value="1"/>
</dbReference>
<sequence>MISNPAVTADTTQAEVAEQVQRRAATISPISGQKRHRDGLCVGTYTRPQRTLKDYEDEIYAMADKGMIKPFAADKLVYHTRIVHQSNLGIRRKGDDDIQRRREQRVAGLVHTAMEDARIPPHFRKANFEATEFLGPLRIDDGNRLAHGLCKRLAEEWTPGHKGLTLTGRSGVGKTYLAFATLCSIIRRHGRDVNARYITEQELLRYYRDSFSRTEGQTDVPSTTQLRKWFVERPQFLVLDDLGAEPVSTRGEWARGQIMELLEHRWRMQKTTFVTTNLSVDELTDRYDERIVSRLYGRCPLISIAGSDHRQQVLPDSEDPFWDPNFTDDGRPKATR</sequence>